<dbReference type="RefSeq" id="WP_058738336.1">
    <property type="nucleotide sequence ID" value="NZ_CP011266.1"/>
</dbReference>
<dbReference type="KEGG" id="mmil:sm9_0167"/>
<sequence>MILDIYKDSFEFSSRKVMNLIILGVLSLFNILIIPLVFFYGYNYRVVKLSTQGMINGDDVPPDFDDFKRMFIEGLKYIVVEFVYLIIPLIILVASVFYRSAILLFIALLLMVILQLFALLAIPHMAANDDSLKSAFALSEINGIMASIGYGRYILTYIGIVLIYIVILMIVTIVLSIIFGLLGIATSFISLNGVGAVNLIGTIIFNFVLFFLVTPYLTMFRNRCIGLIYNLGS</sequence>
<keyword evidence="1" id="KW-1133">Transmembrane helix</keyword>
<keyword evidence="1" id="KW-0812">Transmembrane</keyword>
<keyword evidence="1" id="KW-0472">Membrane</keyword>
<evidence type="ECO:0000313" key="2">
    <source>
        <dbReference type="EMBL" id="ALT67976.1"/>
    </source>
</evidence>
<evidence type="ECO:0008006" key="4">
    <source>
        <dbReference type="Google" id="ProtNLM"/>
    </source>
</evidence>
<feature type="transmembrane region" description="Helical" evidence="1">
    <location>
        <begin position="20"/>
        <end position="42"/>
    </location>
</feature>
<name>A0A0U3E6T8_9EURY</name>
<dbReference type="GeneID" id="26735147"/>
<evidence type="ECO:0000256" key="1">
    <source>
        <dbReference type="SAM" id="Phobius"/>
    </source>
</evidence>
<feature type="transmembrane region" description="Helical" evidence="1">
    <location>
        <begin position="188"/>
        <end position="213"/>
    </location>
</feature>
<feature type="transmembrane region" description="Helical" evidence="1">
    <location>
        <begin position="77"/>
        <end position="96"/>
    </location>
</feature>
<protein>
    <recommendedName>
        <fullName evidence="4">DUF4013 domain-containing protein</fullName>
    </recommendedName>
</protein>
<accession>A0A0U3E6T8</accession>
<dbReference type="Pfam" id="PF13197">
    <property type="entry name" value="DUF4013"/>
    <property type="match status" value="1"/>
</dbReference>
<proteinExistence type="predicted"/>
<feature type="transmembrane region" description="Helical" evidence="1">
    <location>
        <begin position="102"/>
        <end position="122"/>
    </location>
</feature>
<keyword evidence="3" id="KW-1185">Reference proteome</keyword>
<dbReference type="AlphaFoldDB" id="A0A0U3E6T8"/>
<dbReference type="EMBL" id="CP011266">
    <property type="protein sequence ID" value="ALT67976.1"/>
    <property type="molecule type" value="Genomic_DNA"/>
</dbReference>
<dbReference type="OrthoDB" id="107590at2157"/>
<organism evidence="2 3">
    <name type="scientific">Methanobrevibacter millerae</name>
    <dbReference type="NCBI Taxonomy" id="230361"/>
    <lineage>
        <taxon>Archaea</taxon>
        <taxon>Methanobacteriati</taxon>
        <taxon>Methanobacteriota</taxon>
        <taxon>Methanomada group</taxon>
        <taxon>Methanobacteria</taxon>
        <taxon>Methanobacteriales</taxon>
        <taxon>Methanobacteriaceae</taxon>
        <taxon>Methanobrevibacter</taxon>
    </lineage>
</organism>
<gene>
    <name evidence="2" type="ORF">sm9_0167</name>
</gene>
<dbReference type="PATRIC" id="fig|230361.4.peg.168"/>
<feature type="transmembrane region" description="Helical" evidence="1">
    <location>
        <begin position="154"/>
        <end position="182"/>
    </location>
</feature>
<dbReference type="InterPro" id="IPR025098">
    <property type="entry name" value="DUF4013"/>
</dbReference>
<reference evidence="2 3" key="1">
    <citation type="submission" date="2015-04" db="EMBL/GenBank/DDBJ databases">
        <title>The complete genome sequence of the rumen methanogen Methanobrevibacter millerae SM9.</title>
        <authorList>
            <person name="Leahy S.C."/>
            <person name="Kelly W.J."/>
            <person name="Pacheco D.M."/>
            <person name="Li D."/>
            <person name="Altermann E."/>
            <person name="Attwood G.T."/>
        </authorList>
    </citation>
    <scope>NUCLEOTIDE SEQUENCE [LARGE SCALE GENOMIC DNA]</scope>
    <source>
        <strain evidence="2 3">SM9</strain>
    </source>
</reference>
<dbReference type="Proteomes" id="UP000067738">
    <property type="component" value="Chromosome"/>
</dbReference>
<evidence type="ECO:0000313" key="3">
    <source>
        <dbReference type="Proteomes" id="UP000067738"/>
    </source>
</evidence>